<dbReference type="EMBL" id="CP098502">
    <property type="protein sequence ID" value="UTI63664.1"/>
    <property type="molecule type" value="Genomic_DNA"/>
</dbReference>
<evidence type="ECO:0000256" key="1">
    <source>
        <dbReference type="SAM" id="MobiDB-lite"/>
    </source>
</evidence>
<feature type="region of interest" description="Disordered" evidence="1">
    <location>
        <begin position="1"/>
        <end position="22"/>
    </location>
</feature>
<keyword evidence="3" id="KW-1185">Reference proteome</keyword>
<gene>
    <name evidence="2" type="ORF">NBH00_20260</name>
</gene>
<dbReference type="RefSeq" id="WP_254570388.1">
    <property type="nucleotide sequence ID" value="NZ_CP098502.1"/>
</dbReference>
<protein>
    <submittedName>
        <fullName evidence="2">Uncharacterized protein</fullName>
    </submittedName>
</protein>
<dbReference type="Proteomes" id="UP001056035">
    <property type="component" value="Chromosome"/>
</dbReference>
<accession>A0ABY5DPW5</accession>
<name>A0ABY5DPW5_9ACTN</name>
<evidence type="ECO:0000313" key="3">
    <source>
        <dbReference type="Proteomes" id="UP001056035"/>
    </source>
</evidence>
<sequence length="103" mass="11050">MLSPLATPSPDALTSARAASPTVSRRLDVRVVLRDGLAGRGVRLEALFADWPAQAKADALARVRSTFGPRAGAAVFVRRDGHHVELVDLATDRRLRLMVPVGL</sequence>
<reference evidence="2 3" key="1">
    <citation type="submission" date="2022-06" db="EMBL/GenBank/DDBJ databases">
        <title>Paraconexibacter antarcticus.</title>
        <authorList>
            <person name="Kim C.S."/>
        </authorList>
    </citation>
    <scope>NUCLEOTIDE SEQUENCE [LARGE SCALE GENOMIC DNA]</scope>
    <source>
        <strain evidence="2 3">02-257</strain>
    </source>
</reference>
<organism evidence="2 3">
    <name type="scientific">Paraconexibacter antarcticus</name>
    <dbReference type="NCBI Taxonomy" id="2949664"/>
    <lineage>
        <taxon>Bacteria</taxon>
        <taxon>Bacillati</taxon>
        <taxon>Actinomycetota</taxon>
        <taxon>Thermoleophilia</taxon>
        <taxon>Solirubrobacterales</taxon>
        <taxon>Paraconexibacteraceae</taxon>
        <taxon>Paraconexibacter</taxon>
    </lineage>
</organism>
<proteinExistence type="predicted"/>
<evidence type="ECO:0000313" key="2">
    <source>
        <dbReference type="EMBL" id="UTI63664.1"/>
    </source>
</evidence>